<keyword evidence="14" id="KW-1185">Reference proteome</keyword>
<dbReference type="EMBL" id="CGIG01000001">
    <property type="protein sequence ID" value="CPR17422.1"/>
    <property type="molecule type" value="Genomic_DNA"/>
</dbReference>
<keyword evidence="8 11" id="KW-0472">Membrane</keyword>
<dbReference type="PANTHER" id="PTHR43848:SF2">
    <property type="entry name" value="PUTRESCINE TRANSPORT SYSTEM PERMEASE PROTEIN POTI"/>
    <property type="match status" value="1"/>
</dbReference>
<dbReference type="PROSITE" id="PS50928">
    <property type="entry name" value="ABC_TM1"/>
    <property type="match status" value="1"/>
</dbReference>
<evidence type="ECO:0000256" key="8">
    <source>
        <dbReference type="ARBA" id="ARBA00023136"/>
    </source>
</evidence>
<keyword evidence="3 11" id="KW-0813">Transport</keyword>
<comment type="similarity">
    <text evidence="2">Belongs to the binding-protein-dependent transport system permease family. CysTW subfamily.</text>
</comment>
<dbReference type="GO" id="GO:0005886">
    <property type="term" value="C:plasma membrane"/>
    <property type="evidence" value="ECO:0007669"/>
    <property type="project" value="UniProtKB-SubCell"/>
</dbReference>
<feature type="transmembrane region" description="Helical" evidence="11">
    <location>
        <begin position="12"/>
        <end position="35"/>
    </location>
</feature>
<evidence type="ECO:0000259" key="12">
    <source>
        <dbReference type="PROSITE" id="PS50928"/>
    </source>
</evidence>
<name>A0A0G4JW84_9GAMM</name>
<dbReference type="GO" id="GO:0055085">
    <property type="term" value="P:transmembrane transport"/>
    <property type="evidence" value="ECO:0007669"/>
    <property type="project" value="InterPro"/>
</dbReference>
<keyword evidence="6 11" id="KW-0812">Transmembrane</keyword>
<reference evidence="14" key="1">
    <citation type="submission" date="2015-01" db="EMBL/GenBank/DDBJ databases">
        <authorList>
            <person name="Paterson Steve"/>
        </authorList>
    </citation>
    <scope>NUCLEOTIDE SEQUENCE [LARGE SCALE GENOMIC DNA]</scope>
    <source>
        <strain evidence="14">OBR1</strain>
    </source>
</reference>
<evidence type="ECO:0000256" key="7">
    <source>
        <dbReference type="ARBA" id="ARBA00022989"/>
    </source>
</evidence>
<keyword evidence="4" id="KW-1003">Cell membrane</keyword>
<evidence type="ECO:0000256" key="6">
    <source>
        <dbReference type="ARBA" id="ARBA00022692"/>
    </source>
</evidence>
<feature type="transmembrane region" description="Helical" evidence="11">
    <location>
        <begin position="102"/>
        <end position="129"/>
    </location>
</feature>
<dbReference type="RefSeq" id="WP_048637666.1">
    <property type="nucleotide sequence ID" value="NZ_CGIG01000001.1"/>
</dbReference>
<dbReference type="PANTHER" id="PTHR43848">
    <property type="entry name" value="PUTRESCINE TRANSPORT SYSTEM PERMEASE PROTEIN POTI"/>
    <property type="match status" value="1"/>
</dbReference>
<feature type="transmembrane region" description="Helical" evidence="11">
    <location>
        <begin position="61"/>
        <end position="90"/>
    </location>
</feature>
<dbReference type="InterPro" id="IPR000515">
    <property type="entry name" value="MetI-like"/>
</dbReference>
<keyword evidence="7 11" id="KW-1133">Transmembrane helix</keyword>
<feature type="domain" description="ABC transmembrane type-1" evidence="12">
    <location>
        <begin position="65"/>
        <end position="260"/>
    </location>
</feature>
<evidence type="ECO:0000256" key="9">
    <source>
        <dbReference type="ARBA" id="ARBA00063483"/>
    </source>
</evidence>
<dbReference type="FunFam" id="1.10.3720.10:FF:000040">
    <property type="entry name" value="Putrescine ABC transporter, permease protein PotI"/>
    <property type="match status" value="1"/>
</dbReference>
<dbReference type="AlphaFoldDB" id="A0A0G4JW84"/>
<dbReference type="Pfam" id="PF00528">
    <property type="entry name" value="BPD_transp_1"/>
    <property type="match status" value="1"/>
</dbReference>
<comment type="subunit">
    <text evidence="9">The complex is composed of two ATP-binding proteins (PotG), two transmembrane proteins (PotH and PotI) and a solute-binding protein (PotF).</text>
</comment>
<accession>A0A0G4JW84</accession>
<evidence type="ECO:0000313" key="14">
    <source>
        <dbReference type="Proteomes" id="UP000044377"/>
    </source>
</evidence>
<keyword evidence="5" id="KW-0997">Cell inner membrane</keyword>
<dbReference type="InterPro" id="IPR051789">
    <property type="entry name" value="Bact_Polyamine_Transport"/>
</dbReference>
<evidence type="ECO:0000256" key="1">
    <source>
        <dbReference type="ARBA" id="ARBA00004429"/>
    </source>
</evidence>
<protein>
    <recommendedName>
        <fullName evidence="10">Putrescine transport system permease protein PotI</fullName>
    </recommendedName>
</protein>
<gene>
    <name evidence="13" type="ORF">BN1221_02630</name>
</gene>
<evidence type="ECO:0000256" key="4">
    <source>
        <dbReference type="ARBA" id="ARBA00022475"/>
    </source>
</evidence>
<dbReference type="Proteomes" id="UP000044377">
    <property type="component" value="Unassembled WGS sequence"/>
</dbReference>
<dbReference type="STRING" id="1109412.BN1221_02630"/>
<dbReference type="OrthoDB" id="9782004at2"/>
<evidence type="ECO:0000256" key="11">
    <source>
        <dbReference type="RuleBase" id="RU363032"/>
    </source>
</evidence>
<sequence length="281" mass="30586">MNNLPVIRSPWRILILVLCFTFLYAPMLMLVVYSFNSSRLVTVWAGWSTRWYVELFHNSEMISAVALSLTIAAASASMAVILGSLAAVVMVRFGRFRGANGFAFMLTAPLVMPDVITGLSLLLLFVALGHALGWPSERGMLTIWLAHVTFCTAYVSVVIAARLRELDRSIEEAALDLGAGPVKVFFVITVPMIAPALISGWLLAFTLSLDDLVIASFVSGPGATTLPMLVFSSVRMGVNPQINALASLILLVVGVIGFIAWRFMARAEKQRQHDLQRAGRG</sequence>
<dbReference type="CDD" id="cd06261">
    <property type="entry name" value="TM_PBP2"/>
    <property type="match status" value="1"/>
</dbReference>
<dbReference type="SUPFAM" id="SSF161098">
    <property type="entry name" value="MetI-like"/>
    <property type="match status" value="1"/>
</dbReference>
<evidence type="ECO:0000256" key="10">
    <source>
        <dbReference type="ARBA" id="ARBA00073515"/>
    </source>
</evidence>
<organism evidence="13 14">
    <name type="scientific">Brenneria goodwinii</name>
    <dbReference type="NCBI Taxonomy" id="1109412"/>
    <lineage>
        <taxon>Bacteria</taxon>
        <taxon>Pseudomonadati</taxon>
        <taxon>Pseudomonadota</taxon>
        <taxon>Gammaproteobacteria</taxon>
        <taxon>Enterobacterales</taxon>
        <taxon>Pectobacteriaceae</taxon>
        <taxon>Brenneria</taxon>
    </lineage>
</organism>
<feature type="transmembrane region" description="Helical" evidence="11">
    <location>
        <begin position="244"/>
        <end position="264"/>
    </location>
</feature>
<dbReference type="Gene3D" id="1.10.3720.10">
    <property type="entry name" value="MetI-like"/>
    <property type="match status" value="1"/>
</dbReference>
<evidence type="ECO:0000256" key="2">
    <source>
        <dbReference type="ARBA" id="ARBA00007069"/>
    </source>
</evidence>
<evidence type="ECO:0000256" key="3">
    <source>
        <dbReference type="ARBA" id="ARBA00022448"/>
    </source>
</evidence>
<evidence type="ECO:0000313" key="13">
    <source>
        <dbReference type="EMBL" id="CPR17422.1"/>
    </source>
</evidence>
<dbReference type="InterPro" id="IPR035906">
    <property type="entry name" value="MetI-like_sf"/>
</dbReference>
<feature type="transmembrane region" description="Helical" evidence="11">
    <location>
        <begin position="141"/>
        <end position="163"/>
    </location>
</feature>
<comment type="subcellular location">
    <subcellularLocation>
        <location evidence="1">Cell inner membrane</location>
        <topology evidence="1">Multi-pass membrane protein</topology>
    </subcellularLocation>
    <subcellularLocation>
        <location evidence="11">Cell membrane</location>
        <topology evidence="11">Multi-pass membrane protein</topology>
    </subcellularLocation>
</comment>
<proteinExistence type="inferred from homology"/>
<evidence type="ECO:0000256" key="5">
    <source>
        <dbReference type="ARBA" id="ARBA00022519"/>
    </source>
</evidence>
<feature type="transmembrane region" description="Helical" evidence="11">
    <location>
        <begin position="184"/>
        <end position="206"/>
    </location>
</feature>
<dbReference type="NCBIfam" id="NF007889">
    <property type="entry name" value="PRK10592.1"/>
    <property type="match status" value="1"/>
</dbReference>